<accession>A0A2V2MTY1</accession>
<evidence type="ECO:0000256" key="2">
    <source>
        <dbReference type="ARBA" id="ARBA00023125"/>
    </source>
</evidence>
<dbReference type="PANTHER" id="PTHR33204:SF18">
    <property type="entry name" value="TRANSCRIPTIONAL REGULATORY PROTEIN"/>
    <property type="match status" value="1"/>
</dbReference>
<evidence type="ECO:0000256" key="1">
    <source>
        <dbReference type="ARBA" id="ARBA00023015"/>
    </source>
</evidence>
<dbReference type="Pfam" id="PF01638">
    <property type="entry name" value="HxlR"/>
    <property type="match status" value="1"/>
</dbReference>
<dbReference type="InterPro" id="IPR036390">
    <property type="entry name" value="WH_DNA-bd_sf"/>
</dbReference>
<dbReference type="OrthoDB" id="10490at2157"/>
<dbReference type="AlphaFoldDB" id="A0A2V2MTY1"/>
<evidence type="ECO:0000256" key="3">
    <source>
        <dbReference type="ARBA" id="ARBA00023163"/>
    </source>
</evidence>
<evidence type="ECO:0000259" key="4">
    <source>
        <dbReference type="PROSITE" id="PS51118"/>
    </source>
</evidence>
<dbReference type="Gene3D" id="1.10.10.10">
    <property type="entry name" value="Winged helix-like DNA-binding domain superfamily/Winged helix DNA-binding domain"/>
    <property type="match status" value="1"/>
</dbReference>
<feature type="domain" description="HTH hxlR-type" evidence="4">
    <location>
        <begin position="23"/>
        <end position="122"/>
    </location>
</feature>
<proteinExistence type="predicted"/>
<dbReference type="Proteomes" id="UP000245657">
    <property type="component" value="Unassembled WGS sequence"/>
</dbReference>
<name>A0A2V2MTY1_9EURY</name>
<keyword evidence="2" id="KW-0238">DNA-binding</keyword>
<reference evidence="5 6" key="1">
    <citation type="submission" date="2018-05" db="EMBL/GenBank/DDBJ databases">
        <title>Draft genome of Methanospirillum lacunae Ki8-1.</title>
        <authorList>
            <person name="Dueholm M.S."/>
            <person name="Nielsen P.H."/>
            <person name="Bakmann L.F."/>
            <person name="Otzen D.E."/>
        </authorList>
    </citation>
    <scope>NUCLEOTIDE SEQUENCE [LARGE SCALE GENOMIC DNA]</scope>
    <source>
        <strain evidence="5 6">Ki8-1</strain>
    </source>
</reference>
<sequence>MPVSCSRPQERKPMEPAVAYNICPIHATINVLGKKWTILILRDIALRKINRFNQIKRSLPGITSRVLILRLQELEKTGYIRPDLIKDKPRVVEWQLTEKGLDTIPVLLSILEFGVKWCADDVFEDHKPRTMKELYPSLYENTESVRFQSTES</sequence>
<organism evidence="5 6">
    <name type="scientific">Methanospirillum lacunae</name>
    <dbReference type="NCBI Taxonomy" id="668570"/>
    <lineage>
        <taxon>Archaea</taxon>
        <taxon>Methanobacteriati</taxon>
        <taxon>Methanobacteriota</taxon>
        <taxon>Stenosarchaea group</taxon>
        <taxon>Methanomicrobia</taxon>
        <taxon>Methanomicrobiales</taxon>
        <taxon>Methanospirillaceae</taxon>
        <taxon>Methanospirillum</taxon>
    </lineage>
</organism>
<protein>
    <submittedName>
        <fullName evidence="5">Transcriptional regulator</fullName>
    </submittedName>
</protein>
<evidence type="ECO:0000313" key="6">
    <source>
        <dbReference type="Proteomes" id="UP000245657"/>
    </source>
</evidence>
<comment type="caution">
    <text evidence="5">The sequence shown here is derived from an EMBL/GenBank/DDBJ whole genome shotgun (WGS) entry which is preliminary data.</text>
</comment>
<keyword evidence="3" id="KW-0804">Transcription</keyword>
<keyword evidence="1" id="KW-0805">Transcription regulation</keyword>
<gene>
    <name evidence="5" type="ORF">DK846_12825</name>
</gene>
<dbReference type="SUPFAM" id="SSF46785">
    <property type="entry name" value="Winged helix' DNA-binding domain"/>
    <property type="match status" value="1"/>
</dbReference>
<dbReference type="PROSITE" id="PS51118">
    <property type="entry name" value="HTH_HXLR"/>
    <property type="match status" value="1"/>
</dbReference>
<dbReference type="InterPro" id="IPR002577">
    <property type="entry name" value="HTH_HxlR"/>
</dbReference>
<dbReference type="EMBL" id="QGMY01000009">
    <property type="protein sequence ID" value="PWR70869.1"/>
    <property type="molecule type" value="Genomic_DNA"/>
</dbReference>
<dbReference type="InterPro" id="IPR036388">
    <property type="entry name" value="WH-like_DNA-bd_sf"/>
</dbReference>
<evidence type="ECO:0000313" key="5">
    <source>
        <dbReference type="EMBL" id="PWR70869.1"/>
    </source>
</evidence>
<keyword evidence="6" id="KW-1185">Reference proteome</keyword>
<dbReference type="GO" id="GO:0003677">
    <property type="term" value="F:DNA binding"/>
    <property type="evidence" value="ECO:0007669"/>
    <property type="project" value="UniProtKB-KW"/>
</dbReference>
<dbReference type="PANTHER" id="PTHR33204">
    <property type="entry name" value="TRANSCRIPTIONAL REGULATOR, MARR FAMILY"/>
    <property type="match status" value="1"/>
</dbReference>